<reference evidence="2 4" key="2">
    <citation type="submission" date="2018-07" db="EMBL/GenBank/DDBJ databases">
        <title>Genomic and Epidemiologic Investigation of an Indolent Hospital Outbreak.</title>
        <authorList>
            <person name="Johnson R.C."/>
            <person name="Deming C."/>
            <person name="Conlan S."/>
            <person name="Zellmer C.J."/>
            <person name="Michelin A.V."/>
            <person name="Lee-Lin S."/>
            <person name="Thomas P.J."/>
            <person name="Park M."/>
            <person name="Weingarten R.A."/>
            <person name="Less J."/>
            <person name="Dekker J.P."/>
            <person name="Frank K.M."/>
            <person name="Musser K.A."/>
            <person name="Mcquiston J.R."/>
            <person name="Henderson D.K."/>
            <person name="Lau A.F."/>
            <person name="Palmore T.N."/>
            <person name="Segre J.A."/>
        </authorList>
    </citation>
    <scope>NUCLEOTIDE SEQUENCE [LARGE SCALE GENOMIC DNA]</scope>
    <source>
        <strain evidence="2 4">SK-NIH.Env6_1116</strain>
    </source>
</reference>
<accession>A0A291MYU6</accession>
<protein>
    <submittedName>
        <fullName evidence="1">Uncharacterized protein</fullName>
    </submittedName>
</protein>
<dbReference type="EMBL" id="CP023741">
    <property type="protein sequence ID" value="ATI80267.1"/>
    <property type="molecule type" value="Genomic_DNA"/>
</dbReference>
<evidence type="ECO:0000313" key="3">
    <source>
        <dbReference type="Proteomes" id="UP000219422"/>
    </source>
</evidence>
<evidence type="ECO:0000313" key="2">
    <source>
        <dbReference type="EMBL" id="RSU54939.1"/>
    </source>
</evidence>
<organism evidence="1 3">
    <name type="scientific">Sphingobium yanoikuyae</name>
    <name type="common">Sphingomonas yanoikuyae</name>
    <dbReference type="NCBI Taxonomy" id="13690"/>
    <lineage>
        <taxon>Bacteria</taxon>
        <taxon>Pseudomonadati</taxon>
        <taxon>Pseudomonadota</taxon>
        <taxon>Alphaproteobacteria</taxon>
        <taxon>Sphingomonadales</taxon>
        <taxon>Sphingomonadaceae</taxon>
        <taxon>Sphingobium</taxon>
    </lineage>
</organism>
<sequence length="66" mass="7558">MDERLHLWVAIGRVGTARQRMAITGLKTQFLRHRAFQMVCFSQSDPIAFVRNGFVHTAQLDGQSVR</sequence>
<proteinExistence type="predicted"/>
<dbReference type="EMBL" id="QRAL01000024">
    <property type="protein sequence ID" value="RSU54939.1"/>
    <property type="molecule type" value="Genomic_DNA"/>
</dbReference>
<dbReference type="AlphaFoldDB" id="A0A291MYU6"/>
<dbReference type="Proteomes" id="UP000287401">
    <property type="component" value="Unassembled WGS sequence"/>
</dbReference>
<reference evidence="1 3" key="1">
    <citation type="submission" date="2017-10" db="EMBL/GenBank/DDBJ databases">
        <title>Sphingobium yanoikuyae S72.</title>
        <authorList>
            <person name="Sanchez E."/>
            <person name="Bustos P."/>
            <person name="Mendoza P."/>
            <person name="Guo X."/>
            <person name="Mendoza A."/>
        </authorList>
    </citation>
    <scope>NUCLEOTIDE SEQUENCE [LARGE SCALE GENOMIC DNA]</scope>
    <source>
        <strain evidence="1 3">S72</strain>
    </source>
</reference>
<name>A0A291MYU6_SPHYA</name>
<dbReference type="KEGG" id="sya:A6768_09780"/>
<evidence type="ECO:0000313" key="4">
    <source>
        <dbReference type="Proteomes" id="UP000287401"/>
    </source>
</evidence>
<gene>
    <name evidence="1" type="ORF">A6768_09780</name>
    <name evidence="2" type="ORF">DAH51_18510</name>
</gene>
<dbReference type="Proteomes" id="UP000219422">
    <property type="component" value="Chromosome"/>
</dbReference>
<evidence type="ECO:0000313" key="1">
    <source>
        <dbReference type="EMBL" id="ATI80267.1"/>
    </source>
</evidence>